<keyword evidence="1" id="KW-0145">Chemotaxis</keyword>
<dbReference type="PANTHER" id="PTHR43531">
    <property type="entry name" value="PROTEIN ICFG"/>
    <property type="match status" value="1"/>
</dbReference>
<evidence type="ECO:0000256" key="2">
    <source>
        <dbReference type="SAM" id="Coils"/>
    </source>
</evidence>
<keyword evidence="3" id="KW-0812">Transmembrane</keyword>
<dbReference type="EMBL" id="UOEX01000442">
    <property type="protein sequence ID" value="VAW42429.1"/>
    <property type="molecule type" value="Genomic_DNA"/>
</dbReference>
<name>A0A3B0VZK7_9ZZZZ</name>
<organism evidence="5">
    <name type="scientific">hydrothermal vent metagenome</name>
    <dbReference type="NCBI Taxonomy" id="652676"/>
    <lineage>
        <taxon>unclassified sequences</taxon>
        <taxon>metagenomes</taxon>
        <taxon>ecological metagenomes</taxon>
    </lineage>
</organism>
<keyword evidence="3" id="KW-1133">Transmembrane helix</keyword>
<sequence length="438" mass="47739">FVKRQMTQSYIGTVQTLYNSLEYGVKGSLEKGQMKNFERLLNRQKNIAGVLDVSLFDKSGLINLSSNSHDKNQKLPADLWNKIINARQPILLKGSSKLIMYAPQMVEPDCIRCHPRWQKGGVGGVLSLSYDLSTLNRTISRLQFFMYCGALILLLIICGIILLSMRKMLSLPINTIISNLHTSAISVGNAAHKSSISSNSLADNSSHQAASLEETSASLEELSSMTRMNAENAVQADGLMTETNRIMTESNQVMRQMQEAMHKIAESNEETTVILKTIDQIAFQTNLLALNAAVEAARAGEVGAGFAVVADEVRNLALRTADAARDVSNLLAGTSQRVTTGVEFSENAGRAFLESAEKISKASNIVNEITTASQEQDSGIKQLVQAITELDNVTQANAADADEASSVAAEMETQFDKLKNDITSLIKLVRGRAHQLEE</sequence>
<feature type="coiled-coil region" evidence="2">
    <location>
        <begin position="401"/>
        <end position="428"/>
    </location>
</feature>
<dbReference type="PANTHER" id="PTHR43531:SF11">
    <property type="entry name" value="METHYL-ACCEPTING CHEMOTAXIS PROTEIN 3"/>
    <property type="match status" value="1"/>
</dbReference>
<dbReference type="GO" id="GO:0006935">
    <property type="term" value="P:chemotaxis"/>
    <property type="evidence" value="ECO:0007669"/>
    <property type="project" value="UniProtKB-KW"/>
</dbReference>
<reference evidence="5" key="1">
    <citation type="submission" date="2018-06" db="EMBL/GenBank/DDBJ databases">
        <authorList>
            <person name="Zhirakovskaya E."/>
        </authorList>
    </citation>
    <scope>NUCLEOTIDE SEQUENCE</scope>
</reference>
<gene>
    <name evidence="5" type="ORF">MNBD_DELTA03-1701</name>
</gene>
<proteinExistence type="predicted"/>
<dbReference type="PROSITE" id="PS50111">
    <property type="entry name" value="CHEMOTAXIS_TRANSDUC_2"/>
    <property type="match status" value="1"/>
</dbReference>
<evidence type="ECO:0000259" key="4">
    <source>
        <dbReference type="PROSITE" id="PS50111"/>
    </source>
</evidence>
<dbReference type="Pfam" id="PF00015">
    <property type="entry name" value="MCPsignal"/>
    <property type="match status" value="1"/>
</dbReference>
<evidence type="ECO:0000256" key="3">
    <source>
        <dbReference type="SAM" id="Phobius"/>
    </source>
</evidence>
<dbReference type="InterPro" id="IPR051310">
    <property type="entry name" value="MCP_chemotaxis"/>
</dbReference>
<evidence type="ECO:0000313" key="5">
    <source>
        <dbReference type="EMBL" id="VAW42429.1"/>
    </source>
</evidence>
<dbReference type="Gene3D" id="3.30.450.290">
    <property type="match status" value="1"/>
</dbReference>
<protein>
    <recommendedName>
        <fullName evidence="4">Methyl-accepting transducer domain-containing protein</fullName>
    </recommendedName>
</protein>
<feature type="transmembrane region" description="Helical" evidence="3">
    <location>
        <begin position="144"/>
        <end position="163"/>
    </location>
</feature>
<feature type="domain" description="Methyl-accepting transducer" evidence="4">
    <location>
        <begin position="183"/>
        <end position="412"/>
    </location>
</feature>
<dbReference type="SUPFAM" id="SSF58104">
    <property type="entry name" value="Methyl-accepting chemotaxis protein (MCP) signaling domain"/>
    <property type="match status" value="1"/>
</dbReference>
<dbReference type="InterPro" id="IPR004089">
    <property type="entry name" value="MCPsignal_dom"/>
</dbReference>
<dbReference type="GO" id="GO:0005886">
    <property type="term" value="C:plasma membrane"/>
    <property type="evidence" value="ECO:0007669"/>
    <property type="project" value="TreeGrafter"/>
</dbReference>
<accession>A0A3B0VZK7</accession>
<dbReference type="CDD" id="cd11386">
    <property type="entry name" value="MCP_signal"/>
    <property type="match status" value="1"/>
</dbReference>
<keyword evidence="3" id="KW-0472">Membrane</keyword>
<feature type="non-terminal residue" evidence="5">
    <location>
        <position position="1"/>
    </location>
</feature>
<evidence type="ECO:0000256" key="1">
    <source>
        <dbReference type="ARBA" id="ARBA00022500"/>
    </source>
</evidence>
<keyword evidence="2" id="KW-0175">Coiled coil</keyword>
<dbReference type="AlphaFoldDB" id="A0A3B0VZK7"/>
<dbReference type="SMART" id="SM00283">
    <property type="entry name" value="MA"/>
    <property type="match status" value="1"/>
</dbReference>
<dbReference type="GO" id="GO:0004888">
    <property type="term" value="F:transmembrane signaling receptor activity"/>
    <property type="evidence" value="ECO:0007669"/>
    <property type="project" value="TreeGrafter"/>
</dbReference>
<dbReference type="Gene3D" id="1.10.287.950">
    <property type="entry name" value="Methyl-accepting chemotaxis protein"/>
    <property type="match status" value="1"/>
</dbReference>
<dbReference type="GO" id="GO:0007165">
    <property type="term" value="P:signal transduction"/>
    <property type="evidence" value="ECO:0007669"/>
    <property type="project" value="InterPro"/>
</dbReference>